<evidence type="ECO:0000259" key="5">
    <source>
        <dbReference type="Pfam" id="PF17676"/>
    </source>
</evidence>
<evidence type="ECO:0000313" key="6">
    <source>
        <dbReference type="EMBL" id="MDR6241133.1"/>
    </source>
</evidence>
<dbReference type="InterPro" id="IPR040921">
    <property type="entry name" value="Peptidase_S66C"/>
</dbReference>
<dbReference type="InterPro" id="IPR027478">
    <property type="entry name" value="LdcA_N"/>
</dbReference>
<dbReference type="Gene3D" id="3.40.50.10740">
    <property type="entry name" value="Class I glutamine amidotransferase-like"/>
    <property type="match status" value="1"/>
</dbReference>
<comment type="similarity">
    <text evidence="1">Belongs to the peptidase S66 family.</text>
</comment>
<feature type="domain" description="LD-carboxypeptidase C-terminal" evidence="5">
    <location>
        <begin position="182"/>
        <end position="299"/>
    </location>
</feature>
<dbReference type="PANTHER" id="PTHR30237">
    <property type="entry name" value="MURAMOYLTETRAPEPTIDE CARBOXYPEPTIDASE"/>
    <property type="match status" value="1"/>
</dbReference>
<feature type="active site" description="Nucleophile" evidence="3">
    <location>
        <position position="100"/>
    </location>
</feature>
<dbReference type="PANTHER" id="PTHR30237:SF6">
    <property type="entry name" value="CARBOXYPEPTIDASE YOCD-RELATED"/>
    <property type="match status" value="1"/>
</dbReference>
<evidence type="ECO:0000256" key="2">
    <source>
        <dbReference type="ARBA" id="ARBA00022801"/>
    </source>
</evidence>
<comment type="caution">
    <text evidence="6">The sequence shown here is derived from an EMBL/GenBank/DDBJ whole genome shotgun (WGS) entry which is preliminary data.</text>
</comment>
<dbReference type="PIRSF" id="PIRSF028757">
    <property type="entry name" value="LD-carboxypeptidase"/>
    <property type="match status" value="1"/>
</dbReference>
<name>A0AAE3XS77_9BACT</name>
<dbReference type="GO" id="GO:0004180">
    <property type="term" value="F:carboxypeptidase activity"/>
    <property type="evidence" value="ECO:0007669"/>
    <property type="project" value="UniProtKB-KW"/>
</dbReference>
<dbReference type="SUPFAM" id="SSF141986">
    <property type="entry name" value="LD-carboxypeptidase A C-terminal domain-like"/>
    <property type="match status" value="1"/>
</dbReference>
<evidence type="ECO:0000256" key="3">
    <source>
        <dbReference type="PIRSR" id="PIRSR028757-1"/>
    </source>
</evidence>
<dbReference type="InterPro" id="IPR003507">
    <property type="entry name" value="S66_fam"/>
</dbReference>
<evidence type="ECO:0000256" key="1">
    <source>
        <dbReference type="ARBA" id="ARBA00010233"/>
    </source>
</evidence>
<dbReference type="Pfam" id="PF02016">
    <property type="entry name" value="Peptidase_S66"/>
    <property type="match status" value="1"/>
</dbReference>
<proteinExistence type="inferred from homology"/>
<gene>
    <name evidence="6" type="ORF">HNQ88_004209</name>
</gene>
<dbReference type="EMBL" id="JAVDQD010000006">
    <property type="protein sequence ID" value="MDR6241133.1"/>
    <property type="molecule type" value="Genomic_DNA"/>
</dbReference>
<protein>
    <submittedName>
        <fullName evidence="6">Muramoyltetrapeptide carboxypeptidase LdcA involved in peptidoglycan recycling</fullName>
    </submittedName>
</protein>
<dbReference type="InterPro" id="IPR029062">
    <property type="entry name" value="Class_I_gatase-like"/>
</dbReference>
<dbReference type="Proteomes" id="UP001185092">
    <property type="component" value="Unassembled WGS sequence"/>
</dbReference>
<feature type="domain" description="LD-carboxypeptidase N-terminal" evidence="4">
    <location>
        <begin position="5"/>
        <end position="120"/>
    </location>
</feature>
<feature type="active site" description="Charge relay system" evidence="3">
    <location>
        <position position="284"/>
    </location>
</feature>
<organism evidence="6 7">
    <name type="scientific">Aureibacter tunicatorum</name>
    <dbReference type="NCBI Taxonomy" id="866807"/>
    <lineage>
        <taxon>Bacteria</taxon>
        <taxon>Pseudomonadati</taxon>
        <taxon>Bacteroidota</taxon>
        <taxon>Cytophagia</taxon>
        <taxon>Cytophagales</taxon>
        <taxon>Persicobacteraceae</taxon>
        <taxon>Aureibacter</taxon>
    </lineage>
</organism>
<keyword evidence="7" id="KW-1185">Reference proteome</keyword>
<sequence length="312" mass="35497">MSKKIKIISPSTSFEIAPNFNFDKSIEFFKQQGFEIELSNDWMSNQNDIDLKLEAIHEAFSDQSTDIILCSFGGFLSVNLIDRLDYDLIKQNAKPFFGFSDITVLLNAIHSKTGITTYYGPLFLSFLSQFQRKFTLEYFNKALNDSETYLLRASETIMDYDDRNESTIRPNSYWVIQEGKAEGEVVGGHIPTLSLLQGTEYFPDLSEKILLLEMNELEEGNSLTILNRLIKSLQLQKGFENLKGILIGAFHTKCNITEEKLKLALNGLFKDFQFPIVANCNFGHILPIWSIPIGGKIEIETENEIKIKVANS</sequence>
<reference evidence="6" key="1">
    <citation type="submission" date="2023-07" db="EMBL/GenBank/DDBJ databases">
        <title>Genomic Encyclopedia of Type Strains, Phase IV (KMG-IV): sequencing the most valuable type-strain genomes for metagenomic binning, comparative biology and taxonomic classification.</title>
        <authorList>
            <person name="Goeker M."/>
        </authorList>
    </citation>
    <scope>NUCLEOTIDE SEQUENCE</scope>
    <source>
        <strain evidence="6">DSM 26174</strain>
    </source>
</reference>
<keyword evidence="2" id="KW-0378">Hydrolase</keyword>
<evidence type="ECO:0000259" key="4">
    <source>
        <dbReference type="Pfam" id="PF02016"/>
    </source>
</evidence>
<dbReference type="InterPro" id="IPR027461">
    <property type="entry name" value="Carboxypeptidase_A_C_sf"/>
</dbReference>
<keyword evidence="6" id="KW-0121">Carboxypeptidase</keyword>
<accession>A0AAE3XS77</accession>
<dbReference type="InterPro" id="IPR040449">
    <property type="entry name" value="Peptidase_S66_N"/>
</dbReference>
<feature type="active site" description="Charge relay system" evidence="3">
    <location>
        <position position="213"/>
    </location>
</feature>
<keyword evidence="6" id="KW-0645">Protease</keyword>
<dbReference type="Pfam" id="PF17676">
    <property type="entry name" value="Peptidase_S66C"/>
    <property type="match status" value="1"/>
</dbReference>
<dbReference type="RefSeq" id="WP_309941691.1">
    <property type="nucleotide sequence ID" value="NZ_AP025305.1"/>
</dbReference>
<dbReference type="Gene3D" id="3.50.30.60">
    <property type="entry name" value="LD-carboxypeptidase A C-terminal domain-like"/>
    <property type="match status" value="1"/>
</dbReference>
<dbReference type="AlphaFoldDB" id="A0AAE3XS77"/>
<evidence type="ECO:0000313" key="7">
    <source>
        <dbReference type="Proteomes" id="UP001185092"/>
    </source>
</evidence>
<dbReference type="SUPFAM" id="SSF52317">
    <property type="entry name" value="Class I glutamine amidotransferase-like"/>
    <property type="match status" value="1"/>
</dbReference>